<feature type="region of interest" description="Disordered" evidence="2">
    <location>
        <begin position="505"/>
        <end position="615"/>
    </location>
</feature>
<feature type="compositionally biased region" description="Polar residues" evidence="2">
    <location>
        <begin position="514"/>
        <end position="525"/>
    </location>
</feature>
<evidence type="ECO:0000256" key="2">
    <source>
        <dbReference type="SAM" id="MobiDB-lite"/>
    </source>
</evidence>
<dbReference type="SUPFAM" id="SSF48097">
    <property type="entry name" value="Regulator of G-protein signaling, RGS"/>
    <property type="match status" value="3"/>
</dbReference>
<dbReference type="OrthoDB" id="10013157at2759"/>
<feature type="compositionally biased region" description="Basic and acidic residues" evidence="2">
    <location>
        <begin position="261"/>
        <end position="281"/>
    </location>
</feature>
<dbReference type="Proteomes" id="UP000242188">
    <property type="component" value="Unassembled WGS sequence"/>
</dbReference>
<dbReference type="PROSITE" id="PS50132">
    <property type="entry name" value="RGS"/>
    <property type="match status" value="2"/>
</dbReference>
<dbReference type="InterPro" id="IPR044926">
    <property type="entry name" value="RGS_subdomain_2"/>
</dbReference>
<dbReference type="InterPro" id="IPR016137">
    <property type="entry name" value="RGS"/>
</dbReference>
<dbReference type="GO" id="GO:0009966">
    <property type="term" value="P:regulation of signal transduction"/>
    <property type="evidence" value="ECO:0007669"/>
    <property type="project" value="InterPro"/>
</dbReference>
<dbReference type="PANTHER" id="PTHR46583">
    <property type="entry name" value="REGULATOR OF G-PROTEIN SIGNALING 22"/>
    <property type="match status" value="1"/>
</dbReference>
<feature type="compositionally biased region" description="Acidic residues" evidence="2">
    <location>
        <begin position="282"/>
        <end position="291"/>
    </location>
</feature>
<feature type="region of interest" description="Disordered" evidence="2">
    <location>
        <begin position="253"/>
        <end position="291"/>
    </location>
</feature>
<feature type="compositionally biased region" description="Basic and acidic residues" evidence="2">
    <location>
        <begin position="1237"/>
        <end position="1254"/>
    </location>
</feature>
<accession>A0A210PIU2</accession>
<feature type="compositionally biased region" description="Basic and acidic residues" evidence="2">
    <location>
        <begin position="1299"/>
        <end position="1310"/>
    </location>
</feature>
<proteinExistence type="predicted"/>
<feature type="compositionally biased region" description="Low complexity" evidence="2">
    <location>
        <begin position="574"/>
        <end position="588"/>
    </location>
</feature>
<comment type="caution">
    <text evidence="4">The sequence shown here is derived from an EMBL/GenBank/DDBJ whole genome shotgun (WGS) entry which is preliminary data.</text>
</comment>
<feature type="compositionally biased region" description="Low complexity" evidence="2">
    <location>
        <begin position="526"/>
        <end position="553"/>
    </location>
</feature>
<name>A0A210PIU2_MIZYE</name>
<feature type="compositionally biased region" description="Polar residues" evidence="2">
    <location>
        <begin position="1223"/>
        <end position="1236"/>
    </location>
</feature>
<dbReference type="CDD" id="cd08725">
    <property type="entry name" value="RGS_RGS22_4"/>
    <property type="match status" value="1"/>
</dbReference>
<dbReference type="GO" id="GO:0001965">
    <property type="term" value="F:G-protein alpha-subunit binding"/>
    <property type="evidence" value="ECO:0007669"/>
    <property type="project" value="InterPro"/>
</dbReference>
<sequence length="1328" mass="149777">MYVCVGNALPTQTEAWFTMAQGATATHTTYSTQPRPNSAADIVKRPNSARPVSAYSAIDSYNYSESGLGVSVRGSVNSSMGRGYQLSQMSVNEDEDVYSSKLFATDGKPMTPRPSEMICCMADEQSKKSRPFSATVYSTPKYEADGDNESGLGIEDDKFDLASEGSGPRDSFGEEEVQDRVAGSTSEESVVFRDMDDLGAALVGAVLKRSIAYLTNREETEVADDPNIIKHLPQSSCRHLTLDMFERVSLVEDNVPPPETAEDKEVKAVTEGNKNKDKKDEDSDADSLLDSDDDYEERDMFFRRKKHKTFRLTDRKGIEAFKLFLQGTAGEKNWHMWLDIDRIQFLTKGKSGQVLAASISSYLNEMRELYHRPGAVYELTVEQKKNLGLSEPASWTLAKLQLVHNKIAEPLILYWAPRFLLKQSLNTDPAKNELYHNMSQLRLNYEGVHPDPPTTKLLPLRPKSCVTKIATPPLPNPVPSVPLTSPPVGYKRVYAQNVLSAAGKEKKKELITPRLQTPKQSSPVKRSSIGSAGSSRPSSAVRQSRLSSARPASALPPTPSSSARPASALPPQPSASARPVSARPAANSKPTLNRQMSRARPSSAGSTPSTSLGQVDHKEVESLLQTLHHERVAGGFFRKYVERAQKRKWINCLNFWTDLQDFHLMFYADSIDPVTVTRKAKTIYSHYIVVGSQRNIGCSPAIFREVYRCLEPAFEDLFDEAEEMALSVLLVPWVQMISSDMKTYSKVELIEVKKHLETKSKYVLTLQKKGLIKERVITPDNPMDGYEDPVYDENLINNIPDEFKEQSLDKLVHNRIELEHFRNFLNENYASMDLLCWMEIEQFRRLPQNDERKRDDKARELKNKFLNKKYFFGPNSPAGKAAQDKIMADAGGWGKLLNERPPNSVLLEAQKYVRERLEKKWLPLFLVTPAFADRQKPNAGMDDVVDDVMVQKRKKSQAVLKLLESRWISSSKEIITFRSALLNPITALQFRRYVSIKGDTLENDVLFWLEVQRFKDVNHAHSDEAYILGKINAIINCFIDSPIPPSLQIDITGDMAERILEHKYERNPYLFRESQCAVFRTLFQHWNDFCEFRSNLADDKVLTTIERRRRHAKLKERQRQRMEDEKALKEAERRAALGLAPGDDLEAYHDPFAHQQGEGSEGGEEEEEVGTKDKISWSYSNYMNALHKEDVLNNTDESTFSSLMSDSASQKGSDIGEKASVMSKPSDTINTTNSSAGKKETKSEHSQADKSDRRKSVKINVPDKQTRKCESPPKDEVKGKKKPDPVMRRPSGDVTKMAPLKEEVEEDGKRSPSNKKVKGKGQPLLQKS</sequence>
<dbReference type="SMART" id="SM00315">
    <property type="entry name" value="RGS"/>
    <property type="match status" value="2"/>
</dbReference>
<evidence type="ECO:0000313" key="5">
    <source>
        <dbReference type="Proteomes" id="UP000242188"/>
    </source>
</evidence>
<feature type="compositionally biased region" description="Polar residues" evidence="2">
    <location>
        <begin position="603"/>
        <end position="613"/>
    </location>
</feature>
<dbReference type="EMBL" id="NEDP02076636">
    <property type="protein sequence ID" value="OWF36346.1"/>
    <property type="molecule type" value="Genomic_DNA"/>
</dbReference>
<keyword evidence="5" id="KW-1185">Reference proteome</keyword>
<organism evidence="4 5">
    <name type="scientific">Mizuhopecten yessoensis</name>
    <name type="common">Japanese scallop</name>
    <name type="synonym">Patinopecten yessoensis</name>
    <dbReference type="NCBI Taxonomy" id="6573"/>
    <lineage>
        <taxon>Eukaryota</taxon>
        <taxon>Metazoa</taxon>
        <taxon>Spiralia</taxon>
        <taxon>Lophotrochozoa</taxon>
        <taxon>Mollusca</taxon>
        <taxon>Bivalvia</taxon>
        <taxon>Autobranchia</taxon>
        <taxon>Pteriomorphia</taxon>
        <taxon>Pectinida</taxon>
        <taxon>Pectinoidea</taxon>
        <taxon>Pectinidae</taxon>
        <taxon>Mizuhopecten</taxon>
    </lineage>
</organism>
<feature type="compositionally biased region" description="Basic and acidic residues" evidence="2">
    <location>
        <begin position="1264"/>
        <end position="1291"/>
    </location>
</feature>
<feature type="compositionally biased region" description="Polar residues" evidence="2">
    <location>
        <begin position="1199"/>
        <end position="1212"/>
    </location>
</feature>
<dbReference type="InterPro" id="IPR048074">
    <property type="entry name" value="RGS22_RGS_fourth"/>
</dbReference>
<gene>
    <name evidence="4" type="ORF">KP79_PYT09333</name>
</gene>
<dbReference type="Pfam" id="PF00615">
    <property type="entry name" value="RGS"/>
    <property type="match status" value="3"/>
</dbReference>
<feature type="domain" description="RGS" evidence="3">
    <location>
        <begin position="976"/>
        <end position="1082"/>
    </location>
</feature>
<evidence type="ECO:0000256" key="1">
    <source>
        <dbReference type="SAM" id="Coils"/>
    </source>
</evidence>
<feature type="coiled-coil region" evidence="1">
    <location>
        <begin position="1105"/>
        <end position="1135"/>
    </location>
</feature>
<dbReference type="GO" id="GO:0005737">
    <property type="term" value="C:cytoplasm"/>
    <property type="evidence" value="ECO:0007669"/>
    <property type="project" value="TreeGrafter"/>
</dbReference>
<dbReference type="InterPro" id="IPR042651">
    <property type="entry name" value="Rgs22"/>
</dbReference>
<feature type="domain" description="RGS" evidence="3">
    <location>
        <begin position="807"/>
        <end position="933"/>
    </location>
</feature>
<feature type="region of interest" description="Disordered" evidence="2">
    <location>
        <begin position="1199"/>
        <end position="1328"/>
    </location>
</feature>
<evidence type="ECO:0000313" key="4">
    <source>
        <dbReference type="EMBL" id="OWF36346.1"/>
    </source>
</evidence>
<keyword evidence="1" id="KW-0175">Coiled coil</keyword>
<dbReference type="Gene3D" id="1.10.167.10">
    <property type="entry name" value="Regulator of G-protein Signalling 4, domain 2"/>
    <property type="match status" value="3"/>
</dbReference>
<feature type="region of interest" description="Disordered" evidence="2">
    <location>
        <begin position="139"/>
        <end position="188"/>
    </location>
</feature>
<evidence type="ECO:0000259" key="3">
    <source>
        <dbReference type="PROSITE" id="PS50132"/>
    </source>
</evidence>
<feature type="region of interest" description="Disordered" evidence="2">
    <location>
        <begin position="1143"/>
        <end position="1171"/>
    </location>
</feature>
<dbReference type="PANTHER" id="PTHR46583:SF1">
    <property type="entry name" value="REGULATOR OF G-PROTEIN SIGNALING 22"/>
    <property type="match status" value="1"/>
</dbReference>
<reference evidence="4 5" key="1">
    <citation type="journal article" date="2017" name="Nat. Ecol. Evol.">
        <title>Scallop genome provides insights into evolution of bilaterian karyotype and development.</title>
        <authorList>
            <person name="Wang S."/>
            <person name="Zhang J."/>
            <person name="Jiao W."/>
            <person name="Li J."/>
            <person name="Xun X."/>
            <person name="Sun Y."/>
            <person name="Guo X."/>
            <person name="Huan P."/>
            <person name="Dong B."/>
            <person name="Zhang L."/>
            <person name="Hu X."/>
            <person name="Sun X."/>
            <person name="Wang J."/>
            <person name="Zhao C."/>
            <person name="Wang Y."/>
            <person name="Wang D."/>
            <person name="Huang X."/>
            <person name="Wang R."/>
            <person name="Lv J."/>
            <person name="Li Y."/>
            <person name="Zhang Z."/>
            <person name="Liu B."/>
            <person name="Lu W."/>
            <person name="Hui Y."/>
            <person name="Liang J."/>
            <person name="Zhou Z."/>
            <person name="Hou R."/>
            <person name="Li X."/>
            <person name="Liu Y."/>
            <person name="Li H."/>
            <person name="Ning X."/>
            <person name="Lin Y."/>
            <person name="Zhao L."/>
            <person name="Xing Q."/>
            <person name="Dou J."/>
            <person name="Li Y."/>
            <person name="Mao J."/>
            <person name="Guo H."/>
            <person name="Dou H."/>
            <person name="Li T."/>
            <person name="Mu C."/>
            <person name="Jiang W."/>
            <person name="Fu Q."/>
            <person name="Fu X."/>
            <person name="Miao Y."/>
            <person name="Liu J."/>
            <person name="Yu Q."/>
            <person name="Li R."/>
            <person name="Liao H."/>
            <person name="Li X."/>
            <person name="Kong Y."/>
            <person name="Jiang Z."/>
            <person name="Chourrout D."/>
            <person name="Li R."/>
            <person name="Bao Z."/>
        </authorList>
    </citation>
    <scope>NUCLEOTIDE SEQUENCE [LARGE SCALE GENOMIC DNA]</scope>
    <source>
        <strain evidence="4 5">PY_sf001</strain>
    </source>
</reference>
<dbReference type="GO" id="GO:0005634">
    <property type="term" value="C:nucleus"/>
    <property type="evidence" value="ECO:0007669"/>
    <property type="project" value="TreeGrafter"/>
</dbReference>
<protein>
    <submittedName>
        <fullName evidence="4">Regulator of G-protein signaling 22</fullName>
    </submittedName>
</protein>
<dbReference type="InterPro" id="IPR036305">
    <property type="entry name" value="RGS_sf"/>
</dbReference>
<dbReference type="STRING" id="6573.A0A210PIU2"/>